<dbReference type="AlphaFoldDB" id="A0A6V7XE65"/>
<reference evidence="2 3" key="1">
    <citation type="submission" date="2020-08" db="EMBL/GenBank/DDBJ databases">
        <authorList>
            <person name="Koutsovoulos G."/>
            <person name="Danchin GJ E."/>
        </authorList>
    </citation>
    <scope>NUCLEOTIDE SEQUENCE [LARGE SCALE GENOMIC DNA]</scope>
</reference>
<gene>
    <name evidence="2" type="ORF">MENT_LOCUS50887</name>
</gene>
<evidence type="ECO:0000313" key="3">
    <source>
        <dbReference type="Proteomes" id="UP000580250"/>
    </source>
</evidence>
<feature type="compositionally biased region" description="Low complexity" evidence="1">
    <location>
        <begin position="186"/>
        <end position="201"/>
    </location>
</feature>
<feature type="region of interest" description="Disordered" evidence="1">
    <location>
        <begin position="222"/>
        <end position="266"/>
    </location>
</feature>
<dbReference type="Proteomes" id="UP000580250">
    <property type="component" value="Unassembled WGS sequence"/>
</dbReference>
<comment type="caution">
    <text evidence="2">The sequence shown here is derived from an EMBL/GenBank/DDBJ whole genome shotgun (WGS) entry which is preliminary data.</text>
</comment>
<sequence length="330" mass="34937">MALERASDDDMSNEDDDDEEDLDAPATISRTRENSYTSFNARERTISEQSRRRQENATGLDESLDEHEGEDAYGSDHDDIDDDDDDDEVEPYFDIHDDDDDDGEGEVHGGSDVNPLDGEGDSNDTATVTIGASATTSSTTAETANSVEGSNTSATISIEPTTARQADSKTQIAVSAFEPSARVGATTTSTTTNPTSNNNGTDGSRRGGMGWGEVIMDENAWGRSNNNNVFGSGTSATQRPNDPRSTVLRSTTANSTTPSISANDSVTLGGSGATSLPLAAQSVDTADNTVVANLGDNSDFSTSNTSTQLSPCFFDDCQIDRRITFAIIFL</sequence>
<feature type="compositionally biased region" description="Low complexity" evidence="1">
    <location>
        <begin position="125"/>
        <end position="146"/>
    </location>
</feature>
<organism evidence="2 3">
    <name type="scientific">Meloidogyne enterolobii</name>
    <name type="common">Root-knot nematode worm</name>
    <name type="synonym">Meloidogyne mayaguensis</name>
    <dbReference type="NCBI Taxonomy" id="390850"/>
    <lineage>
        <taxon>Eukaryota</taxon>
        <taxon>Metazoa</taxon>
        <taxon>Ecdysozoa</taxon>
        <taxon>Nematoda</taxon>
        <taxon>Chromadorea</taxon>
        <taxon>Rhabditida</taxon>
        <taxon>Tylenchina</taxon>
        <taxon>Tylenchomorpha</taxon>
        <taxon>Tylenchoidea</taxon>
        <taxon>Meloidogynidae</taxon>
        <taxon>Meloidogyninae</taxon>
        <taxon>Meloidogyne</taxon>
    </lineage>
</organism>
<feature type="region of interest" description="Disordered" evidence="1">
    <location>
        <begin position="1"/>
        <end position="154"/>
    </location>
</feature>
<proteinExistence type="predicted"/>
<feature type="compositionally biased region" description="Acidic residues" evidence="1">
    <location>
        <begin position="62"/>
        <end position="104"/>
    </location>
</feature>
<feature type="compositionally biased region" description="Basic and acidic residues" evidence="1">
    <location>
        <begin position="41"/>
        <end position="55"/>
    </location>
</feature>
<protein>
    <submittedName>
        <fullName evidence="2">Uncharacterized protein</fullName>
    </submittedName>
</protein>
<evidence type="ECO:0000256" key="1">
    <source>
        <dbReference type="SAM" id="MobiDB-lite"/>
    </source>
</evidence>
<accession>A0A6V7XE65</accession>
<feature type="compositionally biased region" description="Acidic residues" evidence="1">
    <location>
        <begin position="9"/>
        <end position="23"/>
    </location>
</feature>
<dbReference type="EMBL" id="CAJEWN010001456">
    <property type="protein sequence ID" value="CAD2197624.1"/>
    <property type="molecule type" value="Genomic_DNA"/>
</dbReference>
<dbReference type="OrthoDB" id="5806595at2759"/>
<feature type="region of interest" description="Disordered" evidence="1">
    <location>
        <begin position="180"/>
        <end position="209"/>
    </location>
</feature>
<name>A0A6V7XE65_MELEN</name>
<evidence type="ECO:0000313" key="2">
    <source>
        <dbReference type="EMBL" id="CAD2197624.1"/>
    </source>
</evidence>